<sequence length="346" mass="39349">MRSEEKPVSPLMSSKKRKSPLSPCGSIHPSIDPEIVENYPTVETSSSSIQRGSIFNVRSFLANHMRPCRRLIRNSSNKEVIDLLEFDDIFEGKVVMICCFSLFGRSTTDLAIARAVSRVSSEMHFFGGFELVMVVHVCREEYANESVAAFNDFMSVFPPFCLAVPYSECDVICESLSFSSGSEPTGLMVNRNQRVEWHKPLNFFLEYGADAYPFTPERFAVLTKREENYDSWKKRASLSYFLCSNVLAYPRPSSFIRKNPGGGPSKTTITNLDFRGTCVGLYLCYTGNLIPTLDEVHKSCCDLGMEFEIALVYLPFKDLGDPQLFQDRINRILEERKISWWVLPFV</sequence>
<gene>
    <name evidence="2" type="ORF">RND81_10G003400</name>
</gene>
<keyword evidence="3" id="KW-1185">Reference proteome</keyword>
<feature type="region of interest" description="Disordered" evidence="1">
    <location>
        <begin position="1"/>
        <end position="25"/>
    </location>
</feature>
<dbReference type="EMBL" id="JBDFQZ010000010">
    <property type="protein sequence ID" value="KAK9681453.1"/>
    <property type="molecule type" value="Genomic_DNA"/>
</dbReference>
<organism evidence="2 3">
    <name type="scientific">Saponaria officinalis</name>
    <name type="common">Common soapwort</name>
    <name type="synonym">Lychnis saponaria</name>
    <dbReference type="NCBI Taxonomy" id="3572"/>
    <lineage>
        <taxon>Eukaryota</taxon>
        <taxon>Viridiplantae</taxon>
        <taxon>Streptophyta</taxon>
        <taxon>Embryophyta</taxon>
        <taxon>Tracheophyta</taxon>
        <taxon>Spermatophyta</taxon>
        <taxon>Magnoliopsida</taxon>
        <taxon>eudicotyledons</taxon>
        <taxon>Gunneridae</taxon>
        <taxon>Pentapetalae</taxon>
        <taxon>Caryophyllales</taxon>
        <taxon>Caryophyllaceae</taxon>
        <taxon>Caryophylleae</taxon>
        <taxon>Saponaria</taxon>
    </lineage>
</organism>
<dbReference type="AlphaFoldDB" id="A0AAW1HYP2"/>
<comment type="caution">
    <text evidence="2">The sequence shown here is derived from an EMBL/GenBank/DDBJ whole genome shotgun (WGS) entry which is preliminary data.</text>
</comment>
<evidence type="ECO:0000313" key="2">
    <source>
        <dbReference type="EMBL" id="KAK9681453.1"/>
    </source>
</evidence>
<evidence type="ECO:0000256" key="1">
    <source>
        <dbReference type="SAM" id="MobiDB-lite"/>
    </source>
</evidence>
<dbReference type="Proteomes" id="UP001443914">
    <property type="component" value="Unassembled WGS sequence"/>
</dbReference>
<reference evidence="2" key="1">
    <citation type="submission" date="2024-03" db="EMBL/GenBank/DDBJ databases">
        <title>WGS assembly of Saponaria officinalis var. Norfolk2.</title>
        <authorList>
            <person name="Jenkins J."/>
            <person name="Shu S."/>
            <person name="Grimwood J."/>
            <person name="Barry K."/>
            <person name="Goodstein D."/>
            <person name="Schmutz J."/>
            <person name="Leebens-Mack J."/>
            <person name="Osbourn A."/>
        </authorList>
    </citation>
    <scope>NUCLEOTIDE SEQUENCE [LARGE SCALE GENOMIC DNA]</scope>
    <source>
        <strain evidence="2">JIC</strain>
    </source>
</reference>
<protein>
    <submittedName>
        <fullName evidence="2">Uncharacterized protein</fullName>
    </submittedName>
</protein>
<proteinExistence type="predicted"/>
<accession>A0AAW1HYP2</accession>
<name>A0AAW1HYP2_SAPOF</name>
<evidence type="ECO:0000313" key="3">
    <source>
        <dbReference type="Proteomes" id="UP001443914"/>
    </source>
</evidence>